<dbReference type="AlphaFoldDB" id="A0A8K0X8D8"/>
<dbReference type="InterPro" id="IPR052523">
    <property type="entry name" value="Trichothecene_AcTrans"/>
</dbReference>
<dbReference type="PANTHER" id="PTHR42791:SF17">
    <property type="entry name" value="ACETYLTRANSFERASE, GNAT FAMILY FAMILY (AFU_ORTHOLOGUE AFUA_8G05690)"/>
    <property type="match status" value="1"/>
</dbReference>
<sequence>MPTASILKVEPALLEDVPTLVDIWYAAFADSSLLRFWPDTPGLRAWWTGAHSHDIVNKPFQRYVKIVDPETLDAQGRPRIAAWAKWDLSMPEERGARYPPWHEETPAELLDKHIATLESGRLRVMGTRKHYYLATMVTHPDYQRRGCGSTLVRWGCDLADENGVGAFVDASKEGIPLYERFSFVDKSDADSGTIVPMAREARPQSS</sequence>
<dbReference type="InterPro" id="IPR016181">
    <property type="entry name" value="Acyl_CoA_acyltransferase"/>
</dbReference>
<dbReference type="Gene3D" id="3.40.630.30">
    <property type="match status" value="1"/>
</dbReference>
<dbReference type="CDD" id="cd04301">
    <property type="entry name" value="NAT_SF"/>
    <property type="match status" value="1"/>
</dbReference>
<feature type="domain" description="N-acetyltransferase" evidence="1">
    <location>
        <begin position="78"/>
        <end position="202"/>
    </location>
</feature>
<accession>A0A8K0X8D8</accession>
<dbReference type="GO" id="GO:0016747">
    <property type="term" value="F:acyltransferase activity, transferring groups other than amino-acyl groups"/>
    <property type="evidence" value="ECO:0007669"/>
    <property type="project" value="InterPro"/>
</dbReference>
<dbReference type="SUPFAM" id="SSF55729">
    <property type="entry name" value="Acyl-CoA N-acyltransferases (Nat)"/>
    <property type="match status" value="1"/>
</dbReference>
<dbReference type="InterPro" id="IPR000182">
    <property type="entry name" value="GNAT_dom"/>
</dbReference>
<evidence type="ECO:0000313" key="2">
    <source>
        <dbReference type="EMBL" id="KAH7368896.1"/>
    </source>
</evidence>
<evidence type="ECO:0000259" key="1">
    <source>
        <dbReference type="PROSITE" id="PS51186"/>
    </source>
</evidence>
<evidence type="ECO:0000313" key="3">
    <source>
        <dbReference type="Proteomes" id="UP000813385"/>
    </source>
</evidence>
<gene>
    <name evidence="2" type="ORF">B0T11DRAFT_337965</name>
</gene>
<dbReference type="Proteomes" id="UP000813385">
    <property type="component" value="Unassembled WGS sequence"/>
</dbReference>
<protein>
    <submittedName>
        <fullName evidence="2">Acetyltransferase</fullName>
    </submittedName>
</protein>
<comment type="caution">
    <text evidence="2">The sequence shown here is derived from an EMBL/GenBank/DDBJ whole genome shotgun (WGS) entry which is preliminary data.</text>
</comment>
<keyword evidence="3" id="KW-1185">Reference proteome</keyword>
<reference evidence="2" key="1">
    <citation type="journal article" date="2021" name="Nat. Commun.">
        <title>Genetic determinants of endophytism in the Arabidopsis root mycobiome.</title>
        <authorList>
            <person name="Mesny F."/>
            <person name="Miyauchi S."/>
            <person name="Thiergart T."/>
            <person name="Pickel B."/>
            <person name="Atanasova L."/>
            <person name="Karlsson M."/>
            <person name="Huettel B."/>
            <person name="Barry K.W."/>
            <person name="Haridas S."/>
            <person name="Chen C."/>
            <person name="Bauer D."/>
            <person name="Andreopoulos W."/>
            <person name="Pangilinan J."/>
            <person name="LaButti K."/>
            <person name="Riley R."/>
            <person name="Lipzen A."/>
            <person name="Clum A."/>
            <person name="Drula E."/>
            <person name="Henrissat B."/>
            <person name="Kohler A."/>
            <person name="Grigoriev I.V."/>
            <person name="Martin F.M."/>
            <person name="Hacquard S."/>
        </authorList>
    </citation>
    <scope>NUCLEOTIDE SEQUENCE</scope>
    <source>
        <strain evidence="2">MPI-CAGE-AT-0016</strain>
    </source>
</reference>
<dbReference type="PROSITE" id="PS51186">
    <property type="entry name" value="GNAT"/>
    <property type="match status" value="1"/>
</dbReference>
<proteinExistence type="predicted"/>
<name>A0A8K0X8D8_9PEZI</name>
<dbReference type="PANTHER" id="PTHR42791">
    <property type="entry name" value="GNAT FAMILY ACETYLTRANSFERASE"/>
    <property type="match status" value="1"/>
</dbReference>
<organism evidence="2 3">
    <name type="scientific">Plectosphaerella cucumerina</name>
    <dbReference type="NCBI Taxonomy" id="40658"/>
    <lineage>
        <taxon>Eukaryota</taxon>
        <taxon>Fungi</taxon>
        <taxon>Dikarya</taxon>
        <taxon>Ascomycota</taxon>
        <taxon>Pezizomycotina</taxon>
        <taxon>Sordariomycetes</taxon>
        <taxon>Hypocreomycetidae</taxon>
        <taxon>Glomerellales</taxon>
        <taxon>Plectosphaerellaceae</taxon>
        <taxon>Plectosphaerella</taxon>
    </lineage>
</organism>
<dbReference type="OrthoDB" id="2115692at2759"/>
<dbReference type="EMBL" id="JAGPXD010000002">
    <property type="protein sequence ID" value="KAH7368896.1"/>
    <property type="molecule type" value="Genomic_DNA"/>
</dbReference>
<dbReference type="Pfam" id="PF00583">
    <property type="entry name" value="Acetyltransf_1"/>
    <property type="match status" value="1"/>
</dbReference>